<feature type="domain" description="NmrA-like" evidence="3">
    <location>
        <begin position="2"/>
        <end position="260"/>
    </location>
</feature>
<protein>
    <recommendedName>
        <fullName evidence="3">NmrA-like domain-containing protein</fullName>
    </recommendedName>
</protein>
<gene>
    <name evidence="4" type="ORF">NA57DRAFT_25285</name>
</gene>
<name>A0A9P4I9K1_9PEZI</name>
<dbReference type="SUPFAM" id="SSF51735">
    <property type="entry name" value="NAD(P)-binding Rossmann-fold domains"/>
    <property type="match status" value="1"/>
</dbReference>
<accession>A0A9P4I9K1</accession>
<dbReference type="InterPro" id="IPR045312">
    <property type="entry name" value="PCBER-like"/>
</dbReference>
<organism evidence="4 5">
    <name type="scientific">Rhizodiscina lignyota</name>
    <dbReference type="NCBI Taxonomy" id="1504668"/>
    <lineage>
        <taxon>Eukaryota</taxon>
        <taxon>Fungi</taxon>
        <taxon>Dikarya</taxon>
        <taxon>Ascomycota</taxon>
        <taxon>Pezizomycotina</taxon>
        <taxon>Dothideomycetes</taxon>
        <taxon>Pleosporomycetidae</taxon>
        <taxon>Aulographales</taxon>
        <taxon>Rhizodiscinaceae</taxon>
        <taxon>Rhizodiscina</taxon>
    </lineage>
</organism>
<dbReference type="PANTHER" id="PTHR47706:SF6">
    <property type="entry name" value="NMRA-LIKE FAMILY PROTEIN (AFU_ORTHOLOGUE AFUA_6G00280)"/>
    <property type="match status" value="1"/>
</dbReference>
<dbReference type="CDD" id="cd05259">
    <property type="entry name" value="PCBER_SDR_a"/>
    <property type="match status" value="1"/>
</dbReference>
<dbReference type="Pfam" id="PF05368">
    <property type="entry name" value="NmrA"/>
    <property type="match status" value="1"/>
</dbReference>
<dbReference type="PANTHER" id="PTHR47706">
    <property type="entry name" value="NMRA-LIKE FAMILY PROTEIN"/>
    <property type="match status" value="1"/>
</dbReference>
<dbReference type="Gene3D" id="3.90.25.10">
    <property type="entry name" value="UDP-galactose 4-epimerase, domain 1"/>
    <property type="match status" value="1"/>
</dbReference>
<feature type="non-terminal residue" evidence="4">
    <location>
        <position position="1"/>
    </location>
</feature>
<dbReference type="Proteomes" id="UP000799772">
    <property type="component" value="Unassembled WGS sequence"/>
</dbReference>
<evidence type="ECO:0000259" key="3">
    <source>
        <dbReference type="Pfam" id="PF05368"/>
    </source>
</evidence>
<dbReference type="InterPro" id="IPR036291">
    <property type="entry name" value="NAD(P)-bd_dom_sf"/>
</dbReference>
<evidence type="ECO:0000313" key="4">
    <source>
        <dbReference type="EMBL" id="KAF2094261.1"/>
    </source>
</evidence>
<dbReference type="Gene3D" id="3.40.50.720">
    <property type="entry name" value="NAD(P)-binding Rossmann-like Domain"/>
    <property type="match status" value="1"/>
</dbReference>
<comment type="caution">
    <text evidence="4">The sequence shown here is derived from an EMBL/GenBank/DDBJ whole genome shotgun (WGS) entry which is preliminary data.</text>
</comment>
<sequence length="323" mass="35460">SILILGAGELGMAMLRAFSMRNEPSWEITVLLRPETANLPQQAPKIAPIYALPGDVKILPCDLLESSQSELASEFKRFDVIVGCTGYDQNSAGTGAGLQRKIANAVLEAETVKLYLPWQFGVEYDLFGHGDAGGLFDEQKDIRKLLREAVASGRTKTEWIIVSTGIFMSYLFSSFWGVVTRSDNGDGWVVNALGSWDVSTTVTTPEDIGTATAEIVYTALTDTPEGNELKNRAVYIAGDTVSYAQLINIVRDATGQPTRKGEELKIPLLEERMKQKPEDILNKYRVAFGRGKGVSWDKASTFTHKHGISVQDARSWAADHLRA</sequence>
<dbReference type="InterPro" id="IPR051609">
    <property type="entry name" value="NmrA/Isoflavone_reductase-like"/>
</dbReference>
<evidence type="ECO:0000313" key="5">
    <source>
        <dbReference type="Proteomes" id="UP000799772"/>
    </source>
</evidence>
<keyword evidence="5" id="KW-1185">Reference proteome</keyword>
<reference evidence="4" key="1">
    <citation type="journal article" date="2020" name="Stud. Mycol.">
        <title>101 Dothideomycetes genomes: a test case for predicting lifestyles and emergence of pathogens.</title>
        <authorList>
            <person name="Haridas S."/>
            <person name="Albert R."/>
            <person name="Binder M."/>
            <person name="Bloem J."/>
            <person name="Labutti K."/>
            <person name="Salamov A."/>
            <person name="Andreopoulos B."/>
            <person name="Baker S."/>
            <person name="Barry K."/>
            <person name="Bills G."/>
            <person name="Bluhm B."/>
            <person name="Cannon C."/>
            <person name="Castanera R."/>
            <person name="Culley D."/>
            <person name="Daum C."/>
            <person name="Ezra D."/>
            <person name="Gonzalez J."/>
            <person name="Henrissat B."/>
            <person name="Kuo A."/>
            <person name="Liang C."/>
            <person name="Lipzen A."/>
            <person name="Lutzoni F."/>
            <person name="Magnuson J."/>
            <person name="Mondo S."/>
            <person name="Nolan M."/>
            <person name="Ohm R."/>
            <person name="Pangilinan J."/>
            <person name="Park H.-J."/>
            <person name="Ramirez L."/>
            <person name="Alfaro M."/>
            <person name="Sun H."/>
            <person name="Tritt A."/>
            <person name="Yoshinaga Y."/>
            <person name="Zwiers L.-H."/>
            <person name="Turgeon B."/>
            <person name="Goodwin S."/>
            <person name="Spatafora J."/>
            <person name="Crous P."/>
            <person name="Grigoriev I."/>
        </authorList>
    </citation>
    <scope>NUCLEOTIDE SEQUENCE</scope>
    <source>
        <strain evidence="4">CBS 133067</strain>
    </source>
</reference>
<dbReference type="EMBL" id="ML978135">
    <property type="protein sequence ID" value="KAF2094261.1"/>
    <property type="molecule type" value="Genomic_DNA"/>
</dbReference>
<feature type="non-terminal residue" evidence="4">
    <location>
        <position position="323"/>
    </location>
</feature>
<proteinExistence type="predicted"/>
<dbReference type="InterPro" id="IPR008030">
    <property type="entry name" value="NmrA-like"/>
</dbReference>
<keyword evidence="1" id="KW-0521">NADP</keyword>
<evidence type="ECO:0000256" key="2">
    <source>
        <dbReference type="ARBA" id="ARBA00023002"/>
    </source>
</evidence>
<evidence type="ECO:0000256" key="1">
    <source>
        <dbReference type="ARBA" id="ARBA00022857"/>
    </source>
</evidence>
<dbReference type="GO" id="GO:0016491">
    <property type="term" value="F:oxidoreductase activity"/>
    <property type="evidence" value="ECO:0007669"/>
    <property type="project" value="UniProtKB-KW"/>
</dbReference>
<keyword evidence="2" id="KW-0560">Oxidoreductase</keyword>
<dbReference type="OrthoDB" id="5283654at2759"/>
<dbReference type="AlphaFoldDB" id="A0A9P4I9K1"/>